<dbReference type="Gene3D" id="3.20.170.30">
    <property type="match status" value="1"/>
</dbReference>
<sequence>MPTASVRISKFLARILRHQPHAAGLNLDPNGWADIDAVLSAVTAKHGPVSFEQLVHLVETNDKRRYELSSDRRRIRAAQGHSIPVDLALAPAQPPPILYHGTQASSVPSVMRNGLLKGRRNHVHLSTDIETALAVGRRRSGDTAVLMIRSGDMTAHDFFLSANGVWLTDHVPPQFIAPLDGARLPSG</sequence>
<keyword evidence="3 5" id="KW-0520">NAD</keyword>
<comment type="similarity">
    <text evidence="1 5">Belongs to the KptA/TPT1 family.</text>
</comment>
<evidence type="ECO:0000313" key="6">
    <source>
        <dbReference type="EMBL" id="CAA9361067.1"/>
    </source>
</evidence>
<dbReference type="PANTHER" id="PTHR12684">
    <property type="entry name" value="PUTATIVE PHOSPHOTRANSFERASE"/>
    <property type="match status" value="1"/>
</dbReference>
<dbReference type="InterPro" id="IPR002745">
    <property type="entry name" value="Ptrans_KptA/Tpt1"/>
</dbReference>
<proteinExistence type="inferred from homology"/>
<dbReference type="Pfam" id="PF01885">
    <property type="entry name" value="PTS_2-RNA"/>
    <property type="match status" value="1"/>
</dbReference>
<dbReference type="HAMAP" id="MF_00299">
    <property type="entry name" value="KptA"/>
    <property type="match status" value="1"/>
</dbReference>
<dbReference type="InterPro" id="IPR042080">
    <property type="entry name" value="RNA_2'-PTrans_N"/>
</dbReference>
<keyword evidence="2 5" id="KW-0808">Transferase</keyword>
<evidence type="ECO:0000256" key="1">
    <source>
        <dbReference type="ARBA" id="ARBA00009836"/>
    </source>
</evidence>
<dbReference type="PANTHER" id="PTHR12684:SF2">
    <property type="entry name" value="TRNA 2'-PHOSPHOTRANSFERASE 1"/>
    <property type="match status" value="1"/>
</dbReference>
<dbReference type="GO" id="GO:0000215">
    <property type="term" value="F:tRNA 2'-phosphotransferase activity"/>
    <property type="evidence" value="ECO:0007669"/>
    <property type="project" value="TreeGrafter"/>
</dbReference>
<protein>
    <recommendedName>
        <fullName evidence="5">Probable RNA 2'-phosphotransferase</fullName>
        <ecNumber evidence="5">2.7.1.-</ecNumber>
    </recommendedName>
</protein>
<evidence type="ECO:0000256" key="5">
    <source>
        <dbReference type="HAMAP-Rule" id="MF_00299"/>
    </source>
</evidence>
<dbReference type="InterPro" id="IPR042081">
    <property type="entry name" value="RNA_2'-PTrans_C"/>
</dbReference>
<gene>
    <name evidence="5" type="primary">kptA</name>
    <name evidence="6" type="ORF">AVDCRST_MAG90-3013</name>
</gene>
<dbReference type="Gene3D" id="1.10.10.970">
    <property type="entry name" value="RNA 2'-phosphotransferase, Tpt1/KptA family, N-terminal domain"/>
    <property type="match status" value="1"/>
</dbReference>
<accession>A0A6J4MIW6</accession>
<evidence type="ECO:0000256" key="3">
    <source>
        <dbReference type="ARBA" id="ARBA00023027"/>
    </source>
</evidence>
<organism evidence="6">
    <name type="scientific">uncultured Microvirga sp</name>
    <dbReference type="NCBI Taxonomy" id="412392"/>
    <lineage>
        <taxon>Bacteria</taxon>
        <taxon>Pseudomonadati</taxon>
        <taxon>Pseudomonadota</taxon>
        <taxon>Alphaproteobacteria</taxon>
        <taxon>Hyphomicrobiales</taxon>
        <taxon>Methylobacteriaceae</taxon>
        <taxon>Microvirga</taxon>
        <taxon>environmental samples</taxon>
    </lineage>
</organism>
<dbReference type="AlphaFoldDB" id="A0A6J4MIW6"/>
<dbReference type="SUPFAM" id="SSF56399">
    <property type="entry name" value="ADP-ribosylation"/>
    <property type="match status" value="1"/>
</dbReference>
<comment type="function">
    <text evidence="4 5">Removes the 2'-phosphate from RNA via an intermediate in which the phosphate is ADP-ribosylated by NAD followed by a presumed transesterification to release the RNA and generate ADP-ribose 1''-2''-cyclic phosphate (APPR&gt;P). May function as an ADP-ribosylase.</text>
</comment>
<dbReference type="GO" id="GO:0006388">
    <property type="term" value="P:tRNA splicing, via endonucleolytic cleavage and ligation"/>
    <property type="evidence" value="ECO:0007669"/>
    <property type="project" value="UniProtKB-UniRule"/>
</dbReference>
<reference evidence="6" key="1">
    <citation type="submission" date="2020-02" db="EMBL/GenBank/DDBJ databases">
        <authorList>
            <person name="Meier V. D."/>
        </authorList>
    </citation>
    <scope>NUCLEOTIDE SEQUENCE</scope>
    <source>
        <strain evidence="6">AVDCRST_MAG90</strain>
    </source>
</reference>
<name>A0A6J4MIW6_9HYPH</name>
<dbReference type="InterPro" id="IPR022928">
    <property type="entry name" value="RNA_2'-PTrans_KptA"/>
</dbReference>
<dbReference type="EMBL" id="CADCUC010000632">
    <property type="protein sequence ID" value="CAA9361067.1"/>
    <property type="molecule type" value="Genomic_DNA"/>
</dbReference>
<evidence type="ECO:0000256" key="2">
    <source>
        <dbReference type="ARBA" id="ARBA00022679"/>
    </source>
</evidence>
<dbReference type="EC" id="2.7.1.-" evidence="5"/>
<dbReference type="GO" id="GO:0003950">
    <property type="term" value="F:NAD+ poly-ADP-ribosyltransferase activity"/>
    <property type="evidence" value="ECO:0007669"/>
    <property type="project" value="InterPro"/>
</dbReference>
<evidence type="ECO:0000256" key="4">
    <source>
        <dbReference type="ARBA" id="ARBA00025212"/>
    </source>
</evidence>